<dbReference type="GO" id="GO:0004197">
    <property type="term" value="F:cysteine-type endopeptidase activity"/>
    <property type="evidence" value="ECO:0007669"/>
    <property type="project" value="InterPro"/>
</dbReference>
<gene>
    <name evidence="5" type="ORF">SEMRO_562_G166980.1</name>
</gene>
<feature type="coiled-coil region" evidence="2">
    <location>
        <begin position="386"/>
        <end position="433"/>
    </location>
</feature>
<evidence type="ECO:0000259" key="4">
    <source>
        <dbReference type="Pfam" id="PF00656"/>
    </source>
</evidence>
<feature type="compositionally biased region" description="Low complexity" evidence="3">
    <location>
        <begin position="51"/>
        <end position="63"/>
    </location>
</feature>
<evidence type="ECO:0000256" key="3">
    <source>
        <dbReference type="SAM" id="MobiDB-lite"/>
    </source>
</evidence>
<accession>A0A9N8E1S5</accession>
<evidence type="ECO:0000256" key="1">
    <source>
        <dbReference type="ARBA" id="ARBA00009005"/>
    </source>
</evidence>
<dbReference type="Proteomes" id="UP001153069">
    <property type="component" value="Unassembled WGS sequence"/>
</dbReference>
<feature type="region of interest" description="Disordered" evidence="3">
    <location>
        <begin position="1"/>
        <end position="82"/>
    </location>
</feature>
<name>A0A9N8E1S5_9STRA</name>
<keyword evidence="6" id="KW-1185">Reference proteome</keyword>
<dbReference type="PANTHER" id="PTHR48104">
    <property type="entry name" value="METACASPASE-4"/>
    <property type="match status" value="1"/>
</dbReference>
<evidence type="ECO:0000313" key="5">
    <source>
        <dbReference type="EMBL" id="CAB9512927.1"/>
    </source>
</evidence>
<dbReference type="InterPro" id="IPR050452">
    <property type="entry name" value="Metacaspase"/>
</dbReference>
<dbReference type="PANTHER" id="PTHR48104:SF30">
    <property type="entry name" value="METACASPASE-1"/>
    <property type="match status" value="1"/>
</dbReference>
<dbReference type="OrthoDB" id="3223806at2759"/>
<sequence length="561" mass="61087">MSAAVTPGVTVTEKINEDGSKTVTTVTIHEDGSKSTKRKTIRPKKPRGGTSSTRSPAPAASKPSGGGSMEDALEDALSGHQDDETFENAVKRCIPSEFLLFASQDDATQAQEAHYAAKLFDLPNPKGQAGSVATSALVQYLYQNYKSVVSDGGDKPLSCLAVLQEVHGSMKKAAGQFDLQPQISYSRPLGPPRLGSKKYEPFYLVPPGFEGKRRALLIGICFVDDEPSKVLTSPHNDVHNVQQFLVNKCGFAKDDMMILTDGEGATAAPTKKNIWASFQKLIDESKPGDVVFLQYSGHGGRMLQPGSGDLYDSYILPADYKTEGQILDDDILKDLIKALPAGVHTTFLADCCNSGTVGDLPYVLKPTTTRDQEIERFFDTDTRAEILEAEAKGKQEREEYERAKLERKKQRELRKIEQEKAKASAKAKEEQDAEALAQQLVGMNTGGGMPMMQMSPQAMGAPQTHTYNITDESEVAVLSKKHGVALSLSPDQKACLQQGGTVTLSFMTQQPQQMQMMPQQQQTGMIMMTPEQAEAFKKANGGNLMMTPEQAAAFMNQQQAS</sequence>
<comment type="similarity">
    <text evidence="1">Belongs to the peptidase C14B family.</text>
</comment>
<dbReference type="Pfam" id="PF00656">
    <property type="entry name" value="Peptidase_C14"/>
    <property type="match status" value="1"/>
</dbReference>
<protein>
    <submittedName>
        <fullName evidence="5">Metacaspase-1</fullName>
    </submittedName>
</protein>
<proteinExistence type="inferred from homology"/>
<organism evidence="5 6">
    <name type="scientific">Seminavis robusta</name>
    <dbReference type="NCBI Taxonomy" id="568900"/>
    <lineage>
        <taxon>Eukaryota</taxon>
        <taxon>Sar</taxon>
        <taxon>Stramenopiles</taxon>
        <taxon>Ochrophyta</taxon>
        <taxon>Bacillariophyta</taxon>
        <taxon>Bacillariophyceae</taxon>
        <taxon>Bacillariophycidae</taxon>
        <taxon>Naviculales</taxon>
        <taxon>Naviculaceae</taxon>
        <taxon>Seminavis</taxon>
    </lineage>
</organism>
<dbReference type="AlphaFoldDB" id="A0A9N8E1S5"/>
<dbReference type="Gene3D" id="3.40.50.12660">
    <property type="match status" value="1"/>
</dbReference>
<dbReference type="GO" id="GO:0006508">
    <property type="term" value="P:proteolysis"/>
    <property type="evidence" value="ECO:0007669"/>
    <property type="project" value="InterPro"/>
</dbReference>
<feature type="domain" description="Peptidase C14 caspase" evidence="4">
    <location>
        <begin position="212"/>
        <end position="427"/>
    </location>
</feature>
<evidence type="ECO:0000313" key="6">
    <source>
        <dbReference type="Proteomes" id="UP001153069"/>
    </source>
</evidence>
<dbReference type="InterPro" id="IPR011600">
    <property type="entry name" value="Pept_C14_caspase"/>
</dbReference>
<evidence type="ECO:0000256" key="2">
    <source>
        <dbReference type="SAM" id="Coils"/>
    </source>
</evidence>
<dbReference type="GO" id="GO:0005737">
    <property type="term" value="C:cytoplasm"/>
    <property type="evidence" value="ECO:0007669"/>
    <property type="project" value="TreeGrafter"/>
</dbReference>
<keyword evidence="2" id="KW-0175">Coiled coil</keyword>
<dbReference type="SUPFAM" id="SSF52129">
    <property type="entry name" value="Caspase-like"/>
    <property type="match status" value="1"/>
</dbReference>
<reference evidence="5" key="1">
    <citation type="submission" date="2020-06" db="EMBL/GenBank/DDBJ databases">
        <authorList>
            <consortium name="Plant Systems Biology data submission"/>
        </authorList>
    </citation>
    <scope>NUCLEOTIDE SEQUENCE</scope>
    <source>
        <strain evidence="5">D6</strain>
    </source>
</reference>
<feature type="compositionally biased region" description="Basic residues" evidence="3">
    <location>
        <begin position="35"/>
        <end position="47"/>
    </location>
</feature>
<dbReference type="EMBL" id="CAICTM010000561">
    <property type="protein sequence ID" value="CAB9512927.1"/>
    <property type="molecule type" value="Genomic_DNA"/>
</dbReference>
<comment type="caution">
    <text evidence="5">The sequence shown here is derived from an EMBL/GenBank/DDBJ whole genome shotgun (WGS) entry which is preliminary data.</text>
</comment>
<dbReference type="InterPro" id="IPR029030">
    <property type="entry name" value="Caspase-like_dom_sf"/>
</dbReference>